<feature type="transmembrane region" description="Helical" evidence="1">
    <location>
        <begin position="21"/>
        <end position="43"/>
    </location>
</feature>
<reference evidence="3" key="1">
    <citation type="submission" date="2022-08" db="EMBL/GenBank/DDBJ databases">
        <authorList>
            <person name="Tian L."/>
        </authorList>
    </citation>
    <scope>NUCLEOTIDE SEQUENCE</scope>
    <source>
        <strain evidence="3">CM253</strain>
    </source>
</reference>
<protein>
    <submittedName>
        <fullName evidence="3">DUF6430 domain-containing protein</fullName>
    </submittedName>
</protein>
<evidence type="ECO:0000313" key="4">
    <source>
        <dbReference type="Proteomes" id="UP001057738"/>
    </source>
</evidence>
<dbReference type="Pfam" id="PF20016">
    <property type="entry name" value="ThsA_Macro"/>
    <property type="match status" value="1"/>
</dbReference>
<keyword evidence="1" id="KW-1133">Transmembrane helix</keyword>
<keyword evidence="1" id="KW-0812">Transmembrane</keyword>
<evidence type="ECO:0000313" key="3">
    <source>
        <dbReference type="EMBL" id="UUY51189.1"/>
    </source>
</evidence>
<accession>A0ABY5Q4Q6</accession>
<dbReference type="EMBL" id="CP102514">
    <property type="protein sequence ID" value="UUY51189.1"/>
    <property type="molecule type" value="Genomic_DNA"/>
</dbReference>
<keyword evidence="4" id="KW-1185">Reference proteome</keyword>
<dbReference type="InterPro" id="IPR045535">
    <property type="entry name" value="ThsA_Macro"/>
</dbReference>
<dbReference type="RefSeq" id="WP_183064409.1">
    <property type="nucleotide sequence ID" value="NZ_CP102514.1"/>
</dbReference>
<sequence>MTGSTRLAARLVWGRRSLQVFCSHALAAFGLLAGLLQLVAAVFSLTFSAPVAVIVATAAASVVWGAVQAFPPASAERTFDHPRTRVRVIAGDLFDQPGHLVIGFTDTFDTSVTDDLVISRSSVQGQLLERWYSGVQDDLDHALTEALARYAPASVESREDKPHGKLDRYPIGTVAIMSRDDRKLFGLAYSRLTNDLVAESNPERVWVSLCRLWESVYAHGHREPLTIPVIGSALGRIDTLSHENLLKMILLSFVAASRDRLITRELTVIVRPQDLKEINILEIRQFLMTL</sequence>
<dbReference type="Proteomes" id="UP001057738">
    <property type="component" value="Chromosome"/>
</dbReference>
<feature type="domain" description="Thoeris protein ThsA Macro" evidence="2">
    <location>
        <begin position="86"/>
        <end position="271"/>
    </location>
</feature>
<evidence type="ECO:0000256" key="1">
    <source>
        <dbReference type="SAM" id="Phobius"/>
    </source>
</evidence>
<dbReference type="GeneID" id="95577866"/>
<keyword evidence="1" id="KW-0472">Membrane</keyword>
<evidence type="ECO:0000259" key="2">
    <source>
        <dbReference type="Pfam" id="PF20016"/>
    </source>
</evidence>
<gene>
    <name evidence="3" type="ORF">NRK68_30540</name>
</gene>
<organism evidence="3 4">
    <name type="scientific">Streptomyces yangpuensis</name>
    <dbReference type="NCBI Taxonomy" id="1648182"/>
    <lineage>
        <taxon>Bacteria</taxon>
        <taxon>Bacillati</taxon>
        <taxon>Actinomycetota</taxon>
        <taxon>Actinomycetes</taxon>
        <taxon>Kitasatosporales</taxon>
        <taxon>Streptomycetaceae</taxon>
        <taxon>Streptomyces</taxon>
    </lineage>
</organism>
<name>A0ABY5Q4Q6_9ACTN</name>
<feature type="transmembrane region" description="Helical" evidence="1">
    <location>
        <begin position="49"/>
        <end position="67"/>
    </location>
</feature>
<proteinExistence type="predicted"/>